<protein>
    <submittedName>
        <fullName evidence="1">Uncharacterized protein</fullName>
    </submittedName>
</protein>
<sequence>HGQWTDRRFDDRHDCPLVLTENEALNAYITDVQIDVNQNDLLGVWLADAPIVPIKGEIWTVYAEATGIVAVEKSWVNGEMAWTPDLPVGRYQIVGARCYLGSGGLFRFSFIGQYHRPGGICVHEQNLQEEKIFRVGNLGVWGEFDSINPPSFDVLCQLPAGTTGAYLRIDLIRVR</sequence>
<dbReference type="EMBL" id="BARW01006846">
    <property type="protein sequence ID" value="GAI81524.1"/>
    <property type="molecule type" value="Genomic_DNA"/>
</dbReference>
<accession>X1TNC9</accession>
<dbReference type="AlphaFoldDB" id="X1TNC9"/>
<comment type="caution">
    <text evidence="1">The sequence shown here is derived from an EMBL/GenBank/DDBJ whole genome shotgun (WGS) entry which is preliminary data.</text>
</comment>
<evidence type="ECO:0000313" key="1">
    <source>
        <dbReference type="EMBL" id="GAI81524.1"/>
    </source>
</evidence>
<feature type="non-terminal residue" evidence="1">
    <location>
        <position position="1"/>
    </location>
</feature>
<organism evidence="1">
    <name type="scientific">marine sediment metagenome</name>
    <dbReference type="NCBI Taxonomy" id="412755"/>
    <lineage>
        <taxon>unclassified sequences</taxon>
        <taxon>metagenomes</taxon>
        <taxon>ecological metagenomes</taxon>
    </lineage>
</organism>
<reference evidence="1" key="1">
    <citation type="journal article" date="2014" name="Front. Microbiol.">
        <title>High frequency of phylogenetically diverse reductive dehalogenase-homologous genes in deep subseafloor sedimentary metagenomes.</title>
        <authorList>
            <person name="Kawai M."/>
            <person name="Futagami T."/>
            <person name="Toyoda A."/>
            <person name="Takaki Y."/>
            <person name="Nishi S."/>
            <person name="Hori S."/>
            <person name="Arai W."/>
            <person name="Tsubouchi T."/>
            <person name="Morono Y."/>
            <person name="Uchiyama I."/>
            <person name="Ito T."/>
            <person name="Fujiyama A."/>
            <person name="Inagaki F."/>
            <person name="Takami H."/>
        </authorList>
    </citation>
    <scope>NUCLEOTIDE SEQUENCE</scope>
    <source>
        <strain evidence="1">Expedition CK06-06</strain>
    </source>
</reference>
<gene>
    <name evidence="1" type="ORF">S12H4_14363</name>
</gene>
<proteinExistence type="predicted"/>
<name>X1TNC9_9ZZZZ</name>